<protein>
    <submittedName>
        <fullName evidence="1">Uncharacterized protein</fullName>
    </submittedName>
</protein>
<dbReference type="Proteomes" id="UP001243375">
    <property type="component" value="Unassembled WGS sequence"/>
</dbReference>
<dbReference type="EMBL" id="JASBWU010000007">
    <property type="protein sequence ID" value="KAJ9120070.1"/>
    <property type="molecule type" value="Genomic_DNA"/>
</dbReference>
<name>A0ACC2X7N9_9TREE</name>
<reference evidence="1" key="1">
    <citation type="submission" date="2023-04" db="EMBL/GenBank/DDBJ databases">
        <title>Draft Genome sequencing of Naganishia species isolated from polar environments using Oxford Nanopore Technology.</title>
        <authorList>
            <person name="Leo P."/>
            <person name="Venkateswaran K."/>
        </authorList>
    </citation>
    <scope>NUCLEOTIDE SEQUENCE</scope>
    <source>
        <strain evidence="1">MNA-CCFEE 5425</strain>
    </source>
</reference>
<sequence length="191" mass="20953">MNTHAINEQARVAQLTSRDLASQAHFEVNRGVKQEPEYHDADNILEGEEDEKQLENGSIVYDDNGRAYRYYASESAYQAATSGDVLDTPVQVQRNQQQIQQTTSSSLPSNGMYNQDSPFVSMQLQSSLGNAAPISISPSMPTDLRNDYHRELAAPFESWMPGNGALNISAGVSLQRSLMLGNAGAAIQEEK</sequence>
<evidence type="ECO:0000313" key="2">
    <source>
        <dbReference type="Proteomes" id="UP001243375"/>
    </source>
</evidence>
<gene>
    <name evidence="1" type="ORF">QFC22_002968</name>
</gene>
<organism evidence="1 2">
    <name type="scientific">Naganishia vaughanmartiniae</name>
    <dbReference type="NCBI Taxonomy" id="1424756"/>
    <lineage>
        <taxon>Eukaryota</taxon>
        <taxon>Fungi</taxon>
        <taxon>Dikarya</taxon>
        <taxon>Basidiomycota</taxon>
        <taxon>Agaricomycotina</taxon>
        <taxon>Tremellomycetes</taxon>
        <taxon>Filobasidiales</taxon>
        <taxon>Filobasidiaceae</taxon>
        <taxon>Naganishia</taxon>
    </lineage>
</organism>
<accession>A0ACC2X7N9</accession>
<comment type="caution">
    <text evidence="1">The sequence shown here is derived from an EMBL/GenBank/DDBJ whole genome shotgun (WGS) entry which is preliminary data.</text>
</comment>
<evidence type="ECO:0000313" key="1">
    <source>
        <dbReference type="EMBL" id="KAJ9120070.1"/>
    </source>
</evidence>
<keyword evidence="2" id="KW-1185">Reference proteome</keyword>
<proteinExistence type="predicted"/>